<dbReference type="EMBL" id="UOEW01000262">
    <property type="protein sequence ID" value="VAW40266.1"/>
    <property type="molecule type" value="Genomic_DNA"/>
</dbReference>
<sequence length="211" mass="24068">MPLLKAVPQKGGQVALDLEVARIKQLHSYGILVPELIAQQPGWILLKNLGESIIDDFKQNAQDIPRIRKLFGNCLDAIKQLHQQDQYMSQGFVRNMLKISDNPVQIGFIDFEDDPLTVMNLPQAQARDLILFINSTARFFVGDSEFFQQQIHKFLEGHKPAVIDNVQKTNDKLLWVTKVPFQKTLGHDYQKLKVGILSLQNLPPSSHWSED</sequence>
<reference evidence="1" key="1">
    <citation type="submission" date="2018-06" db="EMBL/GenBank/DDBJ databases">
        <authorList>
            <person name="Zhirakovskaya E."/>
        </authorList>
    </citation>
    <scope>NUCLEOTIDE SEQUENCE</scope>
</reference>
<proteinExistence type="predicted"/>
<accession>A0A3B0W6L1</accession>
<gene>
    <name evidence="1" type="ORF">MNBD_GAMMA01-409</name>
</gene>
<evidence type="ECO:0000313" key="1">
    <source>
        <dbReference type="EMBL" id="VAW40266.1"/>
    </source>
</evidence>
<dbReference type="AlphaFoldDB" id="A0A3B0W6L1"/>
<name>A0A3B0W6L1_9ZZZZ</name>
<evidence type="ECO:0008006" key="2">
    <source>
        <dbReference type="Google" id="ProtNLM"/>
    </source>
</evidence>
<organism evidence="1">
    <name type="scientific">hydrothermal vent metagenome</name>
    <dbReference type="NCBI Taxonomy" id="652676"/>
    <lineage>
        <taxon>unclassified sequences</taxon>
        <taxon>metagenomes</taxon>
        <taxon>ecological metagenomes</taxon>
    </lineage>
</organism>
<protein>
    <recommendedName>
        <fullName evidence="2">Protein kinase domain-containing protein</fullName>
    </recommendedName>
</protein>